<accession>D0KVH7</accession>
<reference evidence="1 2" key="1">
    <citation type="submission" date="2009-10" db="EMBL/GenBank/DDBJ databases">
        <title>Complete sequence of Halothiobacillus neapolitanus c2.</title>
        <authorList>
            <consortium name="US DOE Joint Genome Institute"/>
            <person name="Lucas S."/>
            <person name="Copeland A."/>
            <person name="Lapidus A."/>
            <person name="Glavina del Rio T."/>
            <person name="Tice H."/>
            <person name="Bruce D."/>
            <person name="Goodwin L."/>
            <person name="Pitluck S."/>
            <person name="Davenport K."/>
            <person name="Brettin T."/>
            <person name="Detter J.C."/>
            <person name="Han C."/>
            <person name="Tapia R."/>
            <person name="Larimer F."/>
            <person name="Land M."/>
            <person name="Hauser L."/>
            <person name="Kyrpides N."/>
            <person name="Mikhailova N."/>
            <person name="Kerfeld C."/>
            <person name="Cannon G."/>
            <person name="Heinhort S."/>
        </authorList>
    </citation>
    <scope>NUCLEOTIDE SEQUENCE [LARGE SCALE GENOMIC DNA]</scope>
    <source>
        <strain evidence="2">ATCC 23641 / c2</strain>
    </source>
</reference>
<dbReference type="STRING" id="555778.Hneap_1985"/>
<name>D0KVH7_HALNC</name>
<proteinExistence type="predicted"/>
<organism evidence="1 2">
    <name type="scientific">Halothiobacillus neapolitanus (strain ATCC 23641 / DSM 15147 / CIP 104769 / NCIMB 8539 / c2)</name>
    <name type="common">Thiobacillus neapolitanus</name>
    <dbReference type="NCBI Taxonomy" id="555778"/>
    <lineage>
        <taxon>Bacteria</taxon>
        <taxon>Pseudomonadati</taxon>
        <taxon>Pseudomonadota</taxon>
        <taxon>Gammaproteobacteria</taxon>
        <taxon>Chromatiales</taxon>
        <taxon>Halothiobacillaceae</taxon>
        <taxon>Halothiobacillus</taxon>
    </lineage>
</organism>
<gene>
    <name evidence="1" type="ordered locus">Hneap_1985</name>
</gene>
<dbReference type="Proteomes" id="UP000009102">
    <property type="component" value="Chromosome"/>
</dbReference>
<protein>
    <submittedName>
        <fullName evidence="1">Uncharacterized protein</fullName>
    </submittedName>
</protein>
<dbReference type="HOGENOM" id="CLU_2649427_0_0_6"/>
<dbReference type="AlphaFoldDB" id="D0KVH7"/>
<dbReference type="RefSeq" id="WP_012824839.1">
    <property type="nucleotide sequence ID" value="NC_013422.1"/>
</dbReference>
<sequence>MRIFSLPFVGSEAGNVERVQARVAPRPWARRGGRVEGLLRVHHNHEHTFGSEANAIFWGKCPCRVVMSQHEDEPML</sequence>
<dbReference type="EMBL" id="CP001801">
    <property type="protein sequence ID" value="ACX96807.1"/>
    <property type="molecule type" value="Genomic_DNA"/>
</dbReference>
<keyword evidence="2" id="KW-1185">Reference proteome</keyword>
<evidence type="ECO:0000313" key="2">
    <source>
        <dbReference type="Proteomes" id="UP000009102"/>
    </source>
</evidence>
<dbReference type="KEGG" id="hna:Hneap_1985"/>
<evidence type="ECO:0000313" key="1">
    <source>
        <dbReference type="EMBL" id="ACX96807.1"/>
    </source>
</evidence>